<evidence type="ECO:0000256" key="2">
    <source>
        <dbReference type="ARBA" id="ARBA00022670"/>
    </source>
</evidence>
<dbReference type="Pfam" id="PF13952">
    <property type="entry name" value="DUF4216"/>
    <property type="match status" value="1"/>
</dbReference>
<evidence type="ECO:0000256" key="3">
    <source>
        <dbReference type="ARBA" id="ARBA00022801"/>
    </source>
</evidence>
<evidence type="ECO:0000259" key="7">
    <source>
        <dbReference type="Pfam" id="PF13952"/>
    </source>
</evidence>
<evidence type="ECO:0000259" key="5">
    <source>
        <dbReference type="Pfam" id="PF02902"/>
    </source>
</evidence>
<feature type="domain" description="Ubiquitin-like protease family profile" evidence="5">
    <location>
        <begin position="959"/>
        <end position="1093"/>
    </location>
</feature>
<dbReference type="InterPro" id="IPR019557">
    <property type="entry name" value="AminoTfrase-like_pln_mobile"/>
</dbReference>
<evidence type="ECO:0000256" key="1">
    <source>
        <dbReference type="ARBA" id="ARBA00005234"/>
    </source>
</evidence>
<comment type="similarity">
    <text evidence="1">Belongs to the peptidase C48 family.</text>
</comment>
<sequence length="1473" mass="168898">MKYEKIHACRNDCCLFRKELSDANVCPSCGMSRWKIPKNSKKEVKNVPVKVMCQRISCMSNLWGENFINLFAKRKEDGIYWVSQVLPRHHPYRKQKKVFNGAQELELAPKPLSGEEIFIQTNVMHIEKNVCANLIGTLLDIPGKTKDGVKSRLDLVELNIRSELAPQVGEKKIFLPPTCYTLSRAEKLSFCKTLSKLKVLEGYSSNIQSLVSLTDLKLYGLKSHDHHVLMQQLLPVAIRGFLPKHSIITSSFIRPSKEQLDQAHLYVIQNVNDVLPYVEQHMESLRKLNSGKARSKKWIQEEHNRSFSRWLSIRVALALEVPKNSITPSLRWIAHGPSPDVATYSGYIINGYYYHTKRRDDIRRVQNSGVSITVTTMQVSSSKDKNPVMSDMTFYGVIREIWEIDYHQLSFILFKCDWVDNRSGVKVDELGFSIVDLKRIGYKSDSFILATQAKQVLYVQDSANPEWSVVLTSPQRTIKEDFFEDEIGDVLQECGYETIKRMPNVDTPNETDDTNSTYYRHDCEGRWVEKVRNITAIFMMEDSSEDEREMLPEVRKKSFVPRGPTTMSELVLVRNSGQKLPIQFNEHGQPVGATSKKIQSYIGVCIRQQIPITYNSWKEVLNELKDKIYDCISMSFDLQPNAKYSILMSASRKFRTFKTTLTQKYILLSKDQPSLLQFSPKIYSHINQEDWESFDYSHIQRERRSKCVYNHHMSRKGYANLADELKITHDVSYRSTLWKEARKGKNNDYFDDATRDFATNKNEDVLTDALGSKEHVGRVRGVGAFVSQSQYFNTVKGKEKMCHKEEDDSRCKSDKKRSNHSRSSIGSINIDLDADEDTHTNKGVEGTPCQLSIGSINNIVTVATIVKDNIGCPNVKVLVDVVTGENLTIPNPVKGKIETLNQALAREDLLHYCGMVEIGYMCILAYITCLWDKCDCARNFFVIDQLKISSHIKDRDLRSRNLANQLEAINLEQKVLIPYNTGFHWMLHVIDLRENYVYVFDSLRSKVNEDIHGIINVGLKTWQMKHDLQRYRSTPKWRPVKCPRQLDSVGCGYYVQKYIHEIVHNSSTSITNLFITKNAYRQEEIDEIRTEWAAFVSRFVSTALVEAIRHLRRASLLAIQLLLGDDRAFVVGSTALVGAMRHPRYIIIILIFASFMQKFYFSPWCISLSILIRPKELAVARNTSVLKCARLFNAMMASMYTYDRNSDIVRAFCEAWCPSTNTLHISSGEMSISLWDLWVIGGLLIKAYYHIASQRMDHSQIPVFKVAGLMAEGYTFSLAIPILANIYSGLCQIHDSTSSLGHSNACFPIHYVHGWLALYFNTHYKVPTSLGGPSMVEFFIEGETKYYTNLESHIFTRKNRPTPPLIKSKTTRKTKHNFDSGNKKICSSKTEERPVGKTKEDTKYPVATSTPHAQFKFPTRSGTDNVGKDLHIVTTGKRPSTHTEDTQCSNDDRHWKRPKRFINDNMLCSDINL</sequence>
<accession>A0A5A7T6J5</accession>
<reference evidence="8 9" key="1">
    <citation type="submission" date="2019-08" db="EMBL/GenBank/DDBJ databases">
        <title>Draft genome sequences of two oriental melons (Cucumis melo L. var makuwa).</title>
        <authorList>
            <person name="Kwon S.-Y."/>
        </authorList>
    </citation>
    <scope>NUCLEOTIDE SEQUENCE [LARGE SCALE GENOMIC DNA]</scope>
    <source>
        <strain evidence="9">cv. SW 3</strain>
        <tissue evidence="8">Leaf</tissue>
    </source>
</reference>
<dbReference type="EMBL" id="SSTE01018486">
    <property type="protein sequence ID" value="KAA0039112.1"/>
    <property type="molecule type" value="Genomic_DNA"/>
</dbReference>
<evidence type="ECO:0000313" key="9">
    <source>
        <dbReference type="Proteomes" id="UP000321393"/>
    </source>
</evidence>
<keyword evidence="3" id="KW-0378">Hydrolase</keyword>
<dbReference type="GO" id="GO:0006508">
    <property type="term" value="P:proteolysis"/>
    <property type="evidence" value="ECO:0007669"/>
    <property type="project" value="UniProtKB-KW"/>
</dbReference>
<keyword evidence="2" id="KW-0645">Protease</keyword>
<gene>
    <name evidence="8" type="ORF">E6C27_scaffold84G002150</name>
</gene>
<feature type="domain" description="Aminotransferase-like plant mobile" evidence="6">
    <location>
        <begin position="1191"/>
        <end position="1245"/>
    </location>
</feature>
<dbReference type="InterPro" id="IPR038765">
    <property type="entry name" value="Papain-like_cys_pep_sf"/>
</dbReference>
<dbReference type="Pfam" id="PF10536">
    <property type="entry name" value="PMD"/>
    <property type="match status" value="1"/>
</dbReference>
<dbReference type="InterPro" id="IPR003653">
    <property type="entry name" value="Peptidase_C48_C"/>
</dbReference>
<comment type="caution">
    <text evidence="8">The sequence shown here is derived from an EMBL/GenBank/DDBJ whole genome shotgun (WGS) entry which is preliminary data.</text>
</comment>
<evidence type="ECO:0000259" key="6">
    <source>
        <dbReference type="Pfam" id="PF10536"/>
    </source>
</evidence>
<dbReference type="GO" id="GO:0008234">
    <property type="term" value="F:cysteine-type peptidase activity"/>
    <property type="evidence" value="ECO:0007669"/>
    <property type="project" value="InterPro"/>
</dbReference>
<dbReference type="Pfam" id="PF02902">
    <property type="entry name" value="Peptidase_C48"/>
    <property type="match status" value="1"/>
</dbReference>
<dbReference type="Proteomes" id="UP000321393">
    <property type="component" value="Unassembled WGS sequence"/>
</dbReference>
<dbReference type="InterPro" id="IPR025312">
    <property type="entry name" value="DUF4216"/>
</dbReference>
<feature type="region of interest" description="Disordered" evidence="4">
    <location>
        <begin position="804"/>
        <end position="830"/>
    </location>
</feature>
<organism evidence="8 9">
    <name type="scientific">Cucumis melo var. makuwa</name>
    <name type="common">Oriental melon</name>
    <dbReference type="NCBI Taxonomy" id="1194695"/>
    <lineage>
        <taxon>Eukaryota</taxon>
        <taxon>Viridiplantae</taxon>
        <taxon>Streptophyta</taxon>
        <taxon>Embryophyta</taxon>
        <taxon>Tracheophyta</taxon>
        <taxon>Spermatophyta</taxon>
        <taxon>Magnoliopsida</taxon>
        <taxon>eudicotyledons</taxon>
        <taxon>Gunneridae</taxon>
        <taxon>Pentapetalae</taxon>
        <taxon>rosids</taxon>
        <taxon>fabids</taxon>
        <taxon>Cucurbitales</taxon>
        <taxon>Cucurbitaceae</taxon>
        <taxon>Benincaseae</taxon>
        <taxon>Cucumis</taxon>
    </lineage>
</organism>
<feature type="region of interest" description="Disordered" evidence="4">
    <location>
        <begin position="1358"/>
        <end position="1403"/>
    </location>
</feature>
<evidence type="ECO:0000313" key="8">
    <source>
        <dbReference type="EMBL" id="KAA0039112.1"/>
    </source>
</evidence>
<name>A0A5A7T6J5_CUCMM</name>
<proteinExistence type="inferred from homology"/>
<evidence type="ECO:0000256" key="4">
    <source>
        <dbReference type="SAM" id="MobiDB-lite"/>
    </source>
</evidence>
<dbReference type="PANTHER" id="PTHR48258:SF9">
    <property type="entry name" value="OS01G0348150 PROTEIN"/>
    <property type="match status" value="1"/>
</dbReference>
<protein>
    <submittedName>
        <fullName evidence="8">Transposase</fullName>
    </submittedName>
</protein>
<dbReference type="PANTHER" id="PTHR48258">
    <property type="entry name" value="DUF4218 DOMAIN-CONTAINING PROTEIN-RELATED"/>
    <property type="match status" value="1"/>
</dbReference>
<feature type="domain" description="DUF4216" evidence="7">
    <location>
        <begin position="402"/>
        <end position="470"/>
    </location>
</feature>
<dbReference type="Gene3D" id="3.40.395.10">
    <property type="entry name" value="Adenoviral Proteinase, Chain A"/>
    <property type="match status" value="1"/>
</dbReference>
<feature type="compositionally biased region" description="Basic and acidic residues" evidence="4">
    <location>
        <begin position="1389"/>
        <end position="1403"/>
    </location>
</feature>
<dbReference type="SUPFAM" id="SSF54001">
    <property type="entry name" value="Cysteine proteinases"/>
    <property type="match status" value="1"/>
</dbReference>